<accession>A0A645DKK8</accession>
<name>A0A645DKK8_9ZZZZ</name>
<organism evidence="1">
    <name type="scientific">bioreactor metagenome</name>
    <dbReference type="NCBI Taxonomy" id="1076179"/>
    <lineage>
        <taxon>unclassified sequences</taxon>
        <taxon>metagenomes</taxon>
        <taxon>ecological metagenomes</taxon>
    </lineage>
</organism>
<dbReference type="EMBL" id="VSSQ01037179">
    <property type="protein sequence ID" value="MPM89805.1"/>
    <property type="molecule type" value="Genomic_DNA"/>
</dbReference>
<protein>
    <submittedName>
        <fullName evidence="1">Uncharacterized protein</fullName>
    </submittedName>
</protein>
<sequence length="175" mass="19294">MARQLVGIADIELEYVVIPLRRQAAVPGQVVGRKFREPLGNRQHILIRRLQAEGQRIVVQQFGLVEHAVADQRAVGRGRVIAVRGQPLRIIRAVPGEQFPEMAQPRFQRTPVVEENQLVLVGVHCVRRLRGYCCFCAGGRVMAPPGSDVAAGLTAMAADACRSRRRRSSRSISAA</sequence>
<dbReference type="AlphaFoldDB" id="A0A645DKK8"/>
<evidence type="ECO:0000313" key="1">
    <source>
        <dbReference type="EMBL" id="MPM89805.1"/>
    </source>
</evidence>
<proteinExistence type="predicted"/>
<reference evidence="1" key="1">
    <citation type="submission" date="2019-08" db="EMBL/GenBank/DDBJ databases">
        <authorList>
            <person name="Kucharzyk K."/>
            <person name="Murdoch R.W."/>
            <person name="Higgins S."/>
            <person name="Loffler F."/>
        </authorList>
    </citation>
    <scope>NUCLEOTIDE SEQUENCE</scope>
</reference>
<gene>
    <name evidence="1" type="ORF">SDC9_136920</name>
</gene>
<comment type="caution">
    <text evidence="1">The sequence shown here is derived from an EMBL/GenBank/DDBJ whole genome shotgun (WGS) entry which is preliminary data.</text>
</comment>